<dbReference type="Pfam" id="PF00196">
    <property type="entry name" value="GerE"/>
    <property type="match status" value="1"/>
</dbReference>
<dbReference type="AlphaFoldDB" id="A0A222P4T3"/>
<keyword evidence="3" id="KW-1185">Reference proteome</keyword>
<dbReference type="KEGG" id="lcd:clem_11605"/>
<sequence length="284" mass="33184">MTRVISKGHISISCSQDMLKIAAPLLDRGLSYFEHVRLYDCGKIAWLSTDDNRARSILEKEISGALNFDFSKLQYERHLFAEDIVSTIKNPEMYKIAFNKLVDSRDNFDIRNLFQIVSVKNGIYEAFVFGTNEKNNLQKSTYINLIPYLEHFIFYYYEKAEKLIIRAEKEAITIQGLRINNCDPPNLNPVMLRSNKYYFDLVKRDDYLTDREYQVCCFLIQGYSRKEIATFLNLKSRTIDSLILNAVERNGTYSLTQLLNKIKNSDIRFCLNTSYFNVPSNNLK</sequence>
<feature type="domain" description="HTH luxR-type" evidence="1">
    <location>
        <begin position="201"/>
        <end position="266"/>
    </location>
</feature>
<dbReference type="RefSeq" id="WP_094091676.1">
    <property type="nucleotide sequence ID" value="NZ_CP016397.1"/>
</dbReference>
<evidence type="ECO:0000259" key="1">
    <source>
        <dbReference type="PROSITE" id="PS50043"/>
    </source>
</evidence>
<accession>A0A222P4T3</accession>
<dbReference type="Proteomes" id="UP000201728">
    <property type="component" value="Chromosome"/>
</dbReference>
<dbReference type="InterPro" id="IPR000792">
    <property type="entry name" value="Tscrpt_reg_LuxR_C"/>
</dbReference>
<dbReference type="PROSITE" id="PS50043">
    <property type="entry name" value="HTH_LUXR_2"/>
    <property type="match status" value="1"/>
</dbReference>
<gene>
    <name evidence="2" type="ORF">clem_11605</name>
</gene>
<dbReference type="GO" id="GO:0003677">
    <property type="term" value="F:DNA binding"/>
    <property type="evidence" value="ECO:0007669"/>
    <property type="project" value="InterPro"/>
</dbReference>
<dbReference type="SMART" id="SM00421">
    <property type="entry name" value="HTH_LUXR"/>
    <property type="match status" value="1"/>
</dbReference>
<proteinExistence type="predicted"/>
<dbReference type="GO" id="GO:0006355">
    <property type="term" value="P:regulation of DNA-templated transcription"/>
    <property type="evidence" value="ECO:0007669"/>
    <property type="project" value="InterPro"/>
</dbReference>
<dbReference type="Gene3D" id="1.10.10.10">
    <property type="entry name" value="Winged helix-like DNA-binding domain superfamily/Winged helix DNA-binding domain"/>
    <property type="match status" value="1"/>
</dbReference>
<evidence type="ECO:0000313" key="2">
    <source>
        <dbReference type="EMBL" id="ASQ46858.1"/>
    </source>
</evidence>
<name>A0A222P4T3_9GAMM</name>
<dbReference type="OrthoDB" id="8593353at2"/>
<dbReference type="InterPro" id="IPR036388">
    <property type="entry name" value="WH-like_DNA-bd_sf"/>
</dbReference>
<reference evidence="3" key="1">
    <citation type="submission" date="2016-07" db="EMBL/GenBank/DDBJ databases">
        <authorList>
            <person name="Florea S."/>
            <person name="Webb J.S."/>
            <person name="Jaromczyk J."/>
            <person name="Schardl C.L."/>
        </authorList>
    </citation>
    <scope>NUCLEOTIDE SEQUENCE [LARGE SCALE GENOMIC DNA]</scope>
    <source>
        <strain evidence="3">CDC-D5610</strain>
    </source>
</reference>
<dbReference type="SUPFAM" id="SSF46894">
    <property type="entry name" value="C-terminal effector domain of the bipartite response regulators"/>
    <property type="match status" value="1"/>
</dbReference>
<dbReference type="EMBL" id="CP016397">
    <property type="protein sequence ID" value="ASQ46858.1"/>
    <property type="molecule type" value="Genomic_DNA"/>
</dbReference>
<dbReference type="InterPro" id="IPR016032">
    <property type="entry name" value="Sig_transdc_resp-reg_C-effctor"/>
</dbReference>
<evidence type="ECO:0000313" key="3">
    <source>
        <dbReference type="Proteomes" id="UP000201728"/>
    </source>
</evidence>
<organism evidence="2 3">
    <name type="scientific">Legionella clemsonensis</name>
    <dbReference type="NCBI Taxonomy" id="1867846"/>
    <lineage>
        <taxon>Bacteria</taxon>
        <taxon>Pseudomonadati</taxon>
        <taxon>Pseudomonadota</taxon>
        <taxon>Gammaproteobacteria</taxon>
        <taxon>Legionellales</taxon>
        <taxon>Legionellaceae</taxon>
        <taxon>Legionella</taxon>
    </lineage>
</organism>
<protein>
    <submittedName>
        <fullName evidence="2">Bacterial regulatory proteins, luxR family</fullName>
    </submittedName>
</protein>